<reference evidence="2" key="1">
    <citation type="submission" date="2022-07" db="EMBL/GenBank/DDBJ databases">
        <title>Genome Sequence of Physisporinus lineatus.</title>
        <authorList>
            <person name="Buettner E."/>
        </authorList>
    </citation>
    <scope>NUCLEOTIDE SEQUENCE</scope>
    <source>
        <strain evidence="2">VT162</strain>
    </source>
</reference>
<dbReference type="EMBL" id="JANAWD010000286">
    <property type="protein sequence ID" value="KAJ3482145.1"/>
    <property type="molecule type" value="Genomic_DNA"/>
</dbReference>
<proteinExistence type="predicted"/>
<dbReference type="Proteomes" id="UP001212997">
    <property type="component" value="Unassembled WGS sequence"/>
</dbReference>
<accession>A0AAD5YCA6</accession>
<protein>
    <submittedName>
        <fullName evidence="2">Uncharacterized protein</fullName>
    </submittedName>
</protein>
<comment type="caution">
    <text evidence="2">The sequence shown here is derived from an EMBL/GenBank/DDBJ whole genome shotgun (WGS) entry which is preliminary data.</text>
</comment>
<feature type="region of interest" description="Disordered" evidence="1">
    <location>
        <begin position="195"/>
        <end position="299"/>
    </location>
</feature>
<evidence type="ECO:0000313" key="2">
    <source>
        <dbReference type="EMBL" id="KAJ3482145.1"/>
    </source>
</evidence>
<dbReference type="AlphaFoldDB" id="A0AAD5YCA6"/>
<name>A0AAD5YCA6_9APHY</name>
<evidence type="ECO:0000313" key="3">
    <source>
        <dbReference type="Proteomes" id="UP001212997"/>
    </source>
</evidence>
<evidence type="ECO:0000256" key="1">
    <source>
        <dbReference type="SAM" id="MobiDB-lite"/>
    </source>
</evidence>
<gene>
    <name evidence="2" type="ORF">NLI96_g7168</name>
</gene>
<keyword evidence="3" id="KW-1185">Reference proteome</keyword>
<sequence>MSELSNGSQRPHEFSDDPSSGFVADRTQQVIEKLGTLDENSSPTLVATLTKEVQRIIDGIEELPFQEILLVIMKKFSLLCGTISDQRRVVNSSKTEIESLKGAIRDRVVVTERLKGDKSRLESLFKDAVSTTAKVKSELDSERKNADKLAVTIEGQKDTIQRHLKTILAHKNKESKQAQKIEELRDQVRNLEEREKRRPGIIPGSSRRRVIASSSKSDASEYGDLEPSDDMSSAPDIESDSESTMQTIDLDDADDTPMSFAASSPLSKYNKPKFSSEWNLNPKGKRTRDVTASESASQEPARKLFAATLGLDRHGRSVKGALQIVGDRRRF</sequence>
<feature type="region of interest" description="Disordered" evidence="1">
    <location>
        <begin position="1"/>
        <end position="21"/>
    </location>
</feature>
<organism evidence="2 3">
    <name type="scientific">Meripilus lineatus</name>
    <dbReference type="NCBI Taxonomy" id="2056292"/>
    <lineage>
        <taxon>Eukaryota</taxon>
        <taxon>Fungi</taxon>
        <taxon>Dikarya</taxon>
        <taxon>Basidiomycota</taxon>
        <taxon>Agaricomycotina</taxon>
        <taxon>Agaricomycetes</taxon>
        <taxon>Polyporales</taxon>
        <taxon>Meripilaceae</taxon>
        <taxon>Meripilus</taxon>
    </lineage>
</organism>